<dbReference type="InterPro" id="IPR036412">
    <property type="entry name" value="HAD-like_sf"/>
</dbReference>
<feature type="binding site" evidence="3">
    <location>
        <position position="239"/>
    </location>
    <ligand>
        <name>substrate</name>
    </ligand>
</feature>
<protein>
    <submittedName>
        <fullName evidence="5">Glycerol-3-phosphate phosphatase</fullName>
    </submittedName>
</protein>
<dbReference type="Pfam" id="PF13242">
    <property type="entry name" value="Hydrolase_like"/>
    <property type="match status" value="1"/>
</dbReference>
<evidence type="ECO:0000313" key="5">
    <source>
        <dbReference type="EMBL" id="CAB9520395.1"/>
    </source>
</evidence>
<dbReference type="InterPro" id="IPR006349">
    <property type="entry name" value="PGP_euk"/>
</dbReference>
<feature type="binding site" evidence="4">
    <location>
        <position position="38"/>
    </location>
    <ligand>
        <name>Mg(2+)</name>
        <dbReference type="ChEBI" id="CHEBI:18420"/>
    </ligand>
</feature>
<evidence type="ECO:0000313" key="6">
    <source>
        <dbReference type="Proteomes" id="UP001153069"/>
    </source>
</evidence>
<dbReference type="PANTHER" id="PTHR19288:SF93">
    <property type="entry name" value="FI11325P-RELATED"/>
    <property type="match status" value="1"/>
</dbReference>
<organism evidence="5 6">
    <name type="scientific">Seminavis robusta</name>
    <dbReference type="NCBI Taxonomy" id="568900"/>
    <lineage>
        <taxon>Eukaryota</taxon>
        <taxon>Sar</taxon>
        <taxon>Stramenopiles</taxon>
        <taxon>Ochrophyta</taxon>
        <taxon>Bacillariophyta</taxon>
        <taxon>Bacillariophyceae</taxon>
        <taxon>Bacillariophycidae</taxon>
        <taxon>Naviculales</taxon>
        <taxon>Naviculaceae</taxon>
        <taxon>Seminavis</taxon>
    </lineage>
</organism>
<proteinExistence type="predicted"/>
<dbReference type="AlphaFoldDB" id="A0A9N8EHC0"/>
<dbReference type="GO" id="GO:0005737">
    <property type="term" value="C:cytoplasm"/>
    <property type="evidence" value="ECO:0007669"/>
    <property type="project" value="TreeGrafter"/>
</dbReference>
<keyword evidence="4" id="KW-0460">Magnesium</keyword>
<keyword evidence="1" id="KW-0378">Hydrolase</keyword>
<evidence type="ECO:0000256" key="4">
    <source>
        <dbReference type="PIRSR" id="PIRSR000915-3"/>
    </source>
</evidence>
<feature type="binding site" evidence="4">
    <location>
        <position position="264"/>
    </location>
    <ligand>
        <name>Mg(2+)</name>
        <dbReference type="ChEBI" id="CHEBI:18420"/>
    </ligand>
</feature>
<dbReference type="OrthoDB" id="413953at2759"/>
<dbReference type="SUPFAM" id="SSF56784">
    <property type="entry name" value="HAD-like"/>
    <property type="match status" value="1"/>
</dbReference>
<accession>A0A9N8EHC0</accession>
<evidence type="ECO:0000256" key="3">
    <source>
        <dbReference type="PIRSR" id="PIRSR000915-2"/>
    </source>
</evidence>
<keyword evidence="4" id="KW-0479">Metal-binding</keyword>
<comment type="caution">
    <text evidence="5">The sequence shown here is derived from an EMBL/GenBank/DDBJ whole genome shotgun (WGS) entry which is preliminary data.</text>
</comment>
<comment type="cofactor">
    <cofactor evidence="4">
        <name>Mg(2+)</name>
        <dbReference type="ChEBI" id="CHEBI:18420"/>
    </cofactor>
    <text evidence="4">Divalent metal ions. Mg(2+) is the most effective.</text>
</comment>
<dbReference type="InterPro" id="IPR023214">
    <property type="entry name" value="HAD_sf"/>
</dbReference>
<dbReference type="PIRSF" id="PIRSF000915">
    <property type="entry name" value="PGP-type_phosphatase"/>
    <property type="match status" value="1"/>
</dbReference>
<reference evidence="5" key="1">
    <citation type="submission" date="2020-06" db="EMBL/GenBank/DDBJ databases">
        <authorList>
            <consortium name="Plant Systems Biology data submission"/>
        </authorList>
    </citation>
    <scope>NUCLEOTIDE SEQUENCE</scope>
    <source>
        <strain evidence="5">D6</strain>
    </source>
</reference>
<dbReference type="InterPro" id="IPR006357">
    <property type="entry name" value="HAD-SF_hydro_IIA"/>
</dbReference>
<dbReference type="NCBIfam" id="TIGR01452">
    <property type="entry name" value="PGP_euk"/>
    <property type="match status" value="1"/>
</dbReference>
<dbReference type="GO" id="GO:0046872">
    <property type="term" value="F:metal ion binding"/>
    <property type="evidence" value="ECO:0007669"/>
    <property type="project" value="UniProtKB-KW"/>
</dbReference>
<evidence type="ECO:0000256" key="1">
    <source>
        <dbReference type="ARBA" id="ARBA00022801"/>
    </source>
</evidence>
<feature type="binding site" evidence="4">
    <location>
        <position position="40"/>
    </location>
    <ligand>
        <name>Mg(2+)</name>
        <dbReference type="ChEBI" id="CHEBI:18420"/>
    </ligand>
</feature>
<dbReference type="PANTHER" id="PTHR19288">
    <property type="entry name" value="4-NITROPHENYLPHOSPHATASE-RELATED"/>
    <property type="match status" value="1"/>
</dbReference>
<name>A0A9N8EHC0_9STRA</name>
<dbReference type="EMBL" id="CAICTM010001097">
    <property type="protein sequence ID" value="CAB9520395.1"/>
    <property type="molecule type" value="Genomic_DNA"/>
</dbReference>
<dbReference type="NCBIfam" id="TIGR01460">
    <property type="entry name" value="HAD-SF-IIA"/>
    <property type="match status" value="1"/>
</dbReference>
<dbReference type="Proteomes" id="UP001153069">
    <property type="component" value="Unassembled WGS sequence"/>
</dbReference>
<feature type="active site" description="Proton donor" evidence="2">
    <location>
        <position position="40"/>
    </location>
</feature>
<sequence length="318" mass="34404">MSKVTKHFEGRPNAPLLWQSNEEASSFVQKHVDTILFDADGCLYRTPDPIPGATDCVNRLMALDKKVLFVTNNAGVSRKQLQEKLSKILGVDGLTEDQLISSSYAAAKYMGAALQKRPRKRVHVIGTHGLCQELEGYGFDISGGPTEDKAGMTRDELASYGFPEDPVDAVVVGHDVEFSFRKLSIANNLLLRNPECLFVATNKDAFDLVGADGRHIPGNGATVAALECCSGRMAINVGKPSPALLDVILQDHNFETSRSLFVGDRLDTDIKFAVDSGMFSALVMTGVTTAEMMIAQSNDPTCESVWPSAILSHVGKLV</sequence>
<feature type="active site" description="Nucleophile" evidence="2">
    <location>
        <position position="38"/>
    </location>
</feature>
<dbReference type="GO" id="GO:0016791">
    <property type="term" value="F:phosphatase activity"/>
    <property type="evidence" value="ECO:0007669"/>
    <property type="project" value="InterPro"/>
</dbReference>
<dbReference type="Pfam" id="PF13344">
    <property type="entry name" value="Hydrolase_6"/>
    <property type="match status" value="1"/>
</dbReference>
<evidence type="ECO:0000256" key="2">
    <source>
        <dbReference type="PIRSR" id="PIRSR000915-1"/>
    </source>
</evidence>
<gene>
    <name evidence="5" type="ORF">SEMRO_1099_G241120.1</name>
</gene>
<keyword evidence="6" id="KW-1185">Reference proteome</keyword>
<dbReference type="Gene3D" id="3.40.50.1000">
    <property type="entry name" value="HAD superfamily/HAD-like"/>
    <property type="match status" value="2"/>
</dbReference>